<dbReference type="AlphaFoldDB" id="A0A922HVQ0"/>
<evidence type="ECO:0000256" key="4">
    <source>
        <dbReference type="ARBA" id="ARBA00022763"/>
    </source>
</evidence>
<evidence type="ECO:0000256" key="11">
    <source>
        <dbReference type="SAM" id="Coils"/>
    </source>
</evidence>
<proteinExistence type="inferred from homology"/>
<feature type="region of interest" description="Disordered" evidence="12">
    <location>
        <begin position="432"/>
        <end position="575"/>
    </location>
</feature>
<dbReference type="SUPFAM" id="SSF47095">
    <property type="entry name" value="HMG-box"/>
    <property type="match status" value="1"/>
</dbReference>
<reference evidence="14" key="2">
    <citation type="journal article" date="2022" name="Res Sq">
        <title>Comparative Genomics Reveals Insights into the Divergent Evolution of Astigmatic Mites and Household Pest Adaptations.</title>
        <authorList>
            <person name="Xiong Q."/>
            <person name="Wan A.T.-Y."/>
            <person name="Liu X.-Y."/>
            <person name="Fung C.S.-H."/>
            <person name="Xiao X."/>
            <person name="Malainual N."/>
            <person name="Hou J."/>
            <person name="Wang L."/>
            <person name="Wang M."/>
            <person name="Yang K."/>
            <person name="Cui Y."/>
            <person name="Leung E."/>
            <person name="Nong W."/>
            <person name="Shin S.-K."/>
            <person name="Au S."/>
            <person name="Jeong K.Y."/>
            <person name="Chew F.T."/>
            <person name="Hui J."/>
            <person name="Leung T.F."/>
            <person name="Tungtrongchitr A."/>
            <person name="Zhong N."/>
            <person name="Liu Z."/>
            <person name="Tsui S."/>
        </authorList>
    </citation>
    <scope>NUCLEOTIDE SEQUENCE</scope>
    <source>
        <strain evidence="14">Derf</strain>
        <tissue evidence="14">Whole organism</tissue>
    </source>
</reference>
<dbReference type="InterPro" id="IPR050454">
    <property type="entry name" value="RTT106/SSRP1_HistChap/FACT"/>
</dbReference>
<dbReference type="GO" id="GO:0003677">
    <property type="term" value="F:DNA binding"/>
    <property type="evidence" value="ECO:0007669"/>
    <property type="project" value="UniProtKB-UniRule"/>
</dbReference>
<dbReference type="Pfam" id="PF03531">
    <property type="entry name" value="SSrecog"/>
    <property type="match status" value="1"/>
</dbReference>
<reference evidence="14" key="1">
    <citation type="submission" date="2013-05" db="EMBL/GenBank/DDBJ databases">
        <authorList>
            <person name="Yim A.K.Y."/>
            <person name="Chan T.F."/>
            <person name="Ji K.M."/>
            <person name="Liu X.Y."/>
            <person name="Zhou J.W."/>
            <person name="Li R.Q."/>
            <person name="Yang K.Y."/>
            <person name="Li J."/>
            <person name="Li M."/>
            <person name="Law P.T.W."/>
            <person name="Wu Y.L."/>
            <person name="Cai Z.L."/>
            <person name="Qin H."/>
            <person name="Bao Y."/>
            <person name="Leung R.K.K."/>
            <person name="Ng P.K.S."/>
            <person name="Zou J."/>
            <person name="Zhong X.J."/>
            <person name="Ran P.X."/>
            <person name="Zhong N.S."/>
            <person name="Liu Z.G."/>
            <person name="Tsui S.K.W."/>
        </authorList>
    </citation>
    <scope>NUCLEOTIDE SEQUENCE</scope>
    <source>
        <strain evidence="14">Derf</strain>
        <tissue evidence="14">Whole organism</tissue>
    </source>
</reference>
<evidence type="ECO:0000256" key="5">
    <source>
        <dbReference type="ARBA" id="ARBA00023015"/>
    </source>
</evidence>
<keyword evidence="4 10" id="KW-0227">DNA damage</keyword>
<keyword evidence="2 10" id="KW-0158">Chromosome</keyword>
<dbReference type="GO" id="GO:0006260">
    <property type="term" value="P:DNA replication"/>
    <property type="evidence" value="ECO:0007669"/>
    <property type="project" value="UniProtKB-KW"/>
</dbReference>
<dbReference type="PRINTS" id="PR00887">
    <property type="entry name" value="SSRCOGNITION"/>
</dbReference>
<comment type="caution">
    <text evidence="14">The sequence shown here is derived from an EMBL/GenBank/DDBJ whole genome shotgun (WGS) entry which is preliminary data.</text>
</comment>
<feature type="compositionally biased region" description="Basic and acidic residues" evidence="12">
    <location>
        <begin position="432"/>
        <end position="441"/>
    </location>
</feature>
<dbReference type="Gene3D" id="2.30.29.150">
    <property type="match status" value="1"/>
</dbReference>
<dbReference type="Pfam" id="PF08512">
    <property type="entry name" value="Rttp106-like_middle"/>
    <property type="match status" value="1"/>
</dbReference>
<feature type="compositionally biased region" description="Basic and acidic residues" evidence="12">
    <location>
        <begin position="711"/>
        <end position="725"/>
    </location>
</feature>
<gene>
    <name evidence="14" type="primary">SSRP1</name>
    <name evidence="14" type="ORF">DERF_011792</name>
</gene>
<evidence type="ECO:0000256" key="3">
    <source>
        <dbReference type="ARBA" id="ARBA00022705"/>
    </source>
</evidence>
<dbReference type="CDD" id="cd13230">
    <property type="entry name" value="PH1_SSRP1-like"/>
    <property type="match status" value="1"/>
</dbReference>
<feature type="domain" description="HMG box" evidence="13">
    <location>
        <begin position="567"/>
        <end position="635"/>
    </location>
</feature>
<keyword evidence="8 9" id="KW-0539">Nucleus</keyword>
<evidence type="ECO:0000256" key="7">
    <source>
        <dbReference type="ARBA" id="ARBA00023204"/>
    </source>
</evidence>
<keyword evidence="3 10" id="KW-0235">DNA replication</keyword>
<dbReference type="InterPro" id="IPR009071">
    <property type="entry name" value="HMG_box_dom"/>
</dbReference>
<dbReference type="Gene3D" id="1.10.30.10">
    <property type="entry name" value="High mobility group box domain"/>
    <property type="match status" value="1"/>
</dbReference>
<keyword evidence="7 10" id="KW-0234">DNA repair</keyword>
<dbReference type="GO" id="GO:0006281">
    <property type="term" value="P:DNA repair"/>
    <property type="evidence" value="ECO:0007669"/>
    <property type="project" value="UniProtKB-KW"/>
</dbReference>
<dbReference type="InterPro" id="IPR035417">
    <property type="entry name" value="SSRP1/POB3_N"/>
</dbReference>
<evidence type="ECO:0000256" key="1">
    <source>
        <dbReference type="ARBA" id="ARBA00010060"/>
    </source>
</evidence>
<dbReference type="SMART" id="SM01287">
    <property type="entry name" value="Rtt106"/>
    <property type="match status" value="1"/>
</dbReference>
<dbReference type="InterPro" id="IPR036910">
    <property type="entry name" value="HMG_box_dom_sf"/>
</dbReference>
<dbReference type="InterPro" id="IPR011993">
    <property type="entry name" value="PH-like_dom_sf"/>
</dbReference>
<feature type="coiled-coil region" evidence="11">
    <location>
        <begin position="606"/>
        <end position="633"/>
    </location>
</feature>
<accession>A0A922HVQ0</accession>
<dbReference type="CDD" id="cd13231">
    <property type="entry name" value="PH2_SSRP1-like"/>
    <property type="match status" value="1"/>
</dbReference>
<comment type="subcellular location">
    <subcellularLocation>
        <location evidence="10">Nucleus</location>
    </subcellularLocation>
    <subcellularLocation>
        <location evidence="10">Chromosome</location>
    </subcellularLocation>
</comment>
<comment type="function">
    <text evidence="10">Component of the FACT complex, a general chromatin factor that acts to reorganize nucleosomes. The FACT complex is involved in multiple processes that require DNA as a template such as mRNA elongation, DNA replication and DNA repair. During transcription elongation the FACT complex acts as a histone chaperone that both destabilizes and restores nucleosomal structure. It facilitates the passage of RNA polymerase II and transcription by promoting the dissociation of one histone H2A-H2B dimer from the nucleosome, then subsequently promotes the reestablishment of the nucleosome following the passage of RNA polymerase II.</text>
</comment>
<keyword evidence="9" id="KW-0238">DNA-binding</keyword>
<evidence type="ECO:0000256" key="10">
    <source>
        <dbReference type="RuleBase" id="RU364013"/>
    </source>
</evidence>
<feature type="DNA-binding region" description="HMG box" evidence="9">
    <location>
        <begin position="567"/>
        <end position="635"/>
    </location>
</feature>
<dbReference type="Pfam" id="PF17292">
    <property type="entry name" value="POB3_N"/>
    <property type="match status" value="1"/>
</dbReference>
<evidence type="ECO:0000259" key="13">
    <source>
        <dbReference type="PROSITE" id="PS50118"/>
    </source>
</evidence>
<dbReference type="GO" id="GO:0042393">
    <property type="term" value="F:histone binding"/>
    <property type="evidence" value="ECO:0007669"/>
    <property type="project" value="TreeGrafter"/>
</dbReference>
<name>A0A922HVQ0_DERFA</name>
<evidence type="ECO:0000256" key="12">
    <source>
        <dbReference type="SAM" id="MobiDB-lite"/>
    </source>
</evidence>
<feature type="compositionally biased region" description="Acidic residues" evidence="12">
    <location>
        <begin position="442"/>
        <end position="454"/>
    </location>
</feature>
<dbReference type="SMART" id="SM00398">
    <property type="entry name" value="HMG"/>
    <property type="match status" value="1"/>
</dbReference>
<dbReference type="SUPFAM" id="SSF50729">
    <property type="entry name" value="PH domain-like"/>
    <property type="match status" value="1"/>
</dbReference>
<evidence type="ECO:0000313" key="14">
    <source>
        <dbReference type="EMBL" id="KAH9507089.1"/>
    </source>
</evidence>
<dbReference type="Pfam" id="PF21103">
    <property type="entry name" value="PH1_SSRP1-like"/>
    <property type="match status" value="1"/>
</dbReference>
<evidence type="ECO:0000256" key="8">
    <source>
        <dbReference type="ARBA" id="ARBA00023242"/>
    </source>
</evidence>
<dbReference type="GO" id="GO:0035101">
    <property type="term" value="C:FACT complex"/>
    <property type="evidence" value="ECO:0007669"/>
    <property type="project" value="TreeGrafter"/>
</dbReference>
<evidence type="ECO:0000256" key="2">
    <source>
        <dbReference type="ARBA" id="ARBA00022454"/>
    </source>
</evidence>
<evidence type="ECO:0000256" key="9">
    <source>
        <dbReference type="PROSITE-ProRule" id="PRU00267"/>
    </source>
</evidence>
<evidence type="ECO:0000256" key="6">
    <source>
        <dbReference type="ARBA" id="ARBA00023163"/>
    </source>
</evidence>
<feature type="compositionally biased region" description="Basic and acidic residues" evidence="12">
    <location>
        <begin position="459"/>
        <end position="470"/>
    </location>
</feature>
<dbReference type="GO" id="GO:0031491">
    <property type="term" value="F:nucleosome binding"/>
    <property type="evidence" value="ECO:0007669"/>
    <property type="project" value="TreeGrafter"/>
</dbReference>
<dbReference type="InterPro" id="IPR000969">
    <property type="entry name" value="SSRP1/POB3"/>
</dbReference>
<feature type="compositionally biased region" description="Low complexity" evidence="12">
    <location>
        <begin position="737"/>
        <end position="746"/>
    </location>
</feature>
<dbReference type="Pfam" id="PF00505">
    <property type="entry name" value="HMG_box"/>
    <property type="match status" value="1"/>
</dbReference>
<dbReference type="Gene3D" id="2.30.29.30">
    <property type="entry name" value="Pleckstrin-homology domain (PH domain)/Phosphotyrosine-binding domain (PTB)"/>
    <property type="match status" value="2"/>
</dbReference>
<comment type="similarity">
    <text evidence="1 10">Belongs to the SSRP1 family.</text>
</comment>
<feature type="region of interest" description="Disordered" evidence="12">
    <location>
        <begin position="635"/>
        <end position="746"/>
    </location>
</feature>
<dbReference type="InterPro" id="IPR024954">
    <property type="entry name" value="SSRP1_DD"/>
</dbReference>
<protein>
    <recommendedName>
        <fullName evidence="10">FACT complex subunit SSRP1</fullName>
    </recommendedName>
</protein>
<dbReference type="FunFam" id="2.30.29.30:FF:000098">
    <property type="entry name" value="Fact complex subunit ssrp1"/>
    <property type="match status" value="1"/>
</dbReference>
<dbReference type="InterPro" id="IPR048993">
    <property type="entry name" value="SSRP1-like_PH1"/>
</dbReference>
<feature type="compositionally biased region" description="Acidic residues" evidence="12">
    <location>
        <begin position="726"/>
        <end position="736"/>
    </location>
</feature>
<dbReference type="PANTHER" id="PTHR45849:SF1">
    <property type="entry name" value="FACT COMPLEX SUBUNIT SSRP1"/>
    <property type="match status" value="1"/>
</dbReference>
<keyword evidence="11" id="KW-0175">Coiled coil</keyword>
<dbReference type="Proteomes" id="UP000790347">
    <property type="component" value="Unassembled WGS sequence"/>
</dbReference>
<dbReference type="Gene3D" id="2.30.29.220">
    <property type="entry name" value="Structure-specific recognition protein (SSRP1)"/>
    <property type="match status" value="1"/>
</dbReference>
<feature type="compositionally biased region" description="Basic residues" evidence="12">
    <location>
        <begin position="530"/>
        <end position="547"/>
    </location>
</feature>
<keyword evidence="15" id="KW-1185">Reference proteome</keyword>
<dbReference type="GO" id="GO:1902275">
    <property type="term" value="P:regulation of chromatin organization"/>
    <property type="evidence" value="ECO:0007669"/>
    <property type="project" value="TreeGrafter"/>
</dbReference>
<feature type="compositionally biased region" description="Gly residues" evidence="12">
    <location>
        <begin position="510"/>
        <end position="523"/>
    </location>
</feature>
<feature type="compositionally biased region" description="Low complexity" evidence="12">
    <location>
        <begin position="656"/>
        <end position="674"/>
    </location>
</feature>
<dbReference type="PROSITE" id="PS50118">
    <property type="entry name" value="HMG_BOX_2"/>
    <property type="match status" value="1"/>
</dbReference>
<keyword evidence="6 10" id="KW-0804">Transcription</keyword>
<sequence length="746" mass="84268">MDFLEYSEALKEDRGDLTSGRLKLASTQIIFKNHKTGKVDNLGYSDIKKISWQRMAGGYCVRIMMNNGQVFRYGGFKEQDKEKIEKFASQYYDLQLENVEFSVKGWNWGTATFEGSVLNFDLSSKKSDRTERAFEIPLSNVSHCTTAKNEVTVEFHQNDDAPVSLMEMRFHIPSVDGTDPVQLFMDQVLSNASIIRETGECIVIFKELQCLTPRGRYDIKLFPTFIQLHGKTFDYKIPITSVLRLFQLPHKDSRQIFFVLSLDPPIKQGQTRYHFLILLFNKEENISVNLGLTTQEIDEKYDGKLSKTMSGPLYEVISKIMRAMIQRKVISPDPSFSKDMPAITCSYRASNGLMYPLERGFIYLHKPPVHIRFDEISSVNFARSGGSTRSFDFEIETKSAIVHTFSSIDKEEYSKLYDFVSNKKLRVKNRGTETLEPKNEDELIDSDIDDDEPDAYLQRVREEGRIREEVGDSDESDESFNPGEEGDEVAEEFDSDASSSSSSENDDEGGGGGVGGGADGTGDGSDDDKKRKKKKHKEKHKHHKKAKHSSEGSKKTSKKKKKDDNKPKRPLSAFFLWMNENRDRIKKDHPELSLTEVSKKAGDLWKEMTKDDKSKYEEMAARAKKQYDKEMLEYKASGGGVGGTDDDKQMKKSKKPSASTSSSSQSKSPIKSGSQQYKSKEYISSAGSDSDDSEDLKSDGGGGRKSSKKSKTNEKSSKKSSKKESSDEEEEEEEELSTPSESSESD</sequence>
<feature type="compositionally biased region" description="Acidic residues" evidence="12">
    <location>
        <begin position="471"/>
        <end position="495"/>
    </location>
</feature>
<dbReference type="InterPro" id="IPR013719">
    <property type="entry name" value="RTT106/SPT16-like_middle_dom"/>
</dbReference>
<dbReference type="EMBL" id="ASGP02000005">
    <property type="protein sequence ID" value="KAH9507089.1"/>
    <property type="molecule type" value="Genomic_DNA"/>
</dbReference>
<organism evidence="14 15">
    <name type="scientific">Dermatophagoides farinae</name>
    <name type="common">American house dust mite</name>
    <dbReference type="NCBI Taxonomy" id="6954"/>
    <lineage>
        <taxon>Eukaryota</taxon>
        <taxon>Metazoa</taxon>
        <taxon>Ecdysozoa</taxon>
        <taxon>Arthropoda</taxon>
        <taxon>Chelicerata</taxon>
        <taxon>Arachnida</taxon>
        <taxon>Acari</taxon>
        <taxon>Acariformes</taxon>
        <taxon>Sarcoptiformes</taxon>
        <taxon>Astigmata</taxon>
        <taxon>Psoroptidia</taxon>
        <taxon>Analgoidea</taxon>
        <taxon>Pyroglyphidae</taxon>
        <taxon>Dermatophagoidinae</taxon>
        <taxon>Dermatophagoides</taxon>
    </lineage>
</organism>
<dbReference type="CDD" id="cd21994">
    <property type="entry name" value="HMG-box_SSRP1-like"/>
    <property type="match status" value="1"/>
</dbReference>
<dbReference type="FunFam" id="2.30.29.30:FF:000119">
    <property type="entry name" value="FACT complex subunit SSRP1"/>
    <property type="match status" value="1"/>
</dbReference>
<dbReference type="PANTHER" id="PTHR45849">
    <property type="entry name" value="FACT COMPLEX SUBUNIT SSRP1"/>
    <property type="match status" value="1"/>
</dbReference>
<dbReference type="InterPro" id="IPR038167">
    <property type="entry name" value="SSRP1_sf"/>
</dbReference>
<keyword evidence="5 10" id="KW-0805">Transcription regulation</keyword>
<dbReference type="FunFam" id="2.30.29.150:FF:000001">
    <property type="entry name" value="Fact complex subunit ssrp1"/>
    <property type="match status" value="1"/>
</dbReference>
<evidence type="ECO:0000313" key="15">
    <source>
        <dbReference type="Proteomes" id="UP000790347"/>
    </source>
</evidence>